<dbReference type="STRING" id="195913.SAMN04488004_10380"/>
<organism evidence="5 6">
    <name type="scientific">Loktanella salsilacus</name>
    <dbReference type="NCBI Taxonomy" id="195913"/>
    <lineage>
        <taxon>Bacteria</taxon>
        <taxon>Pseudomonadati</taxon>
        <taxon>Pseudomonadota</taxon>
        <taxon>Alphaproteobacteria</taxon>
        <taxon>Rhodobacterales</taxon>
        <taxon>Roseobacteraceae</taxon>
        <taxon>Loktanella</taxon>
    </lineage>
</organism>
<evidence type="ECO:0000256" key="3">
    <source>
        <dbReference type="ARBA" id="ARBA00022448"/>
    </source>
</evidence>
<dbReference type="Gene3D" id="3.40.190.10">
    <property type="entry name" value="Periplasmic binding protein-like II"/>
    <property type="match status" value="2"/>
</dbReference>
<dbReference type="Pfam" id="PF01547">
    <property type="entry name" value="SBP_bac_1"/>
    <property type="match status" value="1"/>
</dbReference>
<feature type="chain" id="PRO_5011493141" evidence="4">
    <location>
        <begin position="24"/>
        <end position="453"/>
    </location>
</feature>
<feature type="signal peptide" evidence="4">
    <location>
        <begin position="1"/>
        <end position="23"/>
    </location>
</feature>
<keyword evidence="6" id="KW-1185">Reference proteome</keyword>
<accession>A0A1I4D165</accession>
<proteinExistence type="inferred from homology"/>
<dbReference type="InterPro" id="IPR050490">
    <property type="entry name" value="Bact_solute-bd_prot1"/>
</dbReference>
<dbReference type="PANTHER" id="PTHR43649">
    <property type="entry name" value="ARABINOSE-BINDING PROTEIN-RELATED"/>
    <property type="match status" value="1"/>
</dbReference>
<evidence type="ECO:0000313" key="5">
    <source>
        <dbReference type="EMBL" id="SFK85926.1"/>
    </source>
</evidence>
<sequence>MIRTLSGVSVVALLAVSASSASAQDLMFPKGEGDFSWAALESFAASHDYTGEKLMVTGATTGDDAERYRTLYAYFTDATGAEVEYSGSESFEQDIVIASQAGGLPDVALFPQPGLAKDLASKGALVAVDDAMTDFMTTNYAAGDSWKQLATFPGSDGADHVFGLFFGTDVKSLVWYVPEQFEEAGYEIPETQEDLFALSEQIVADGGTPWCIGLGSGAATGWPATDWVEDMMLRTASLEDYDRWVSNDLKFNDPIVVNAIEQYGKYALTEGFVDGGPSAAASTDFRDSPDGMFDFPPKCYMHKQASFIPIFFPEGVEAGTDVEFFYFPPFASEESLGRPVLGSGGLASVTNDRDVTKGFMEFLGSPIAHEIMMAQGQFLSPHKDANLDIYTSDVQRALGEILTTATSFRFDGSDLMPGEIGTNAFWTGMVDYTTGKPAQQVADEVQTRWDAIQ</sequence>
<evidence type="ECO:0000256" key="2">
    <source>
        <dbReference type="ARBA" id="ARBA00008520"/>
    </source>
</evidence>
<dbReference type="RefSeq" id="WP_090185588.1">
    <property type="nucleotide sequence ID" value="NZ_FOTF01000003.1"/>
</dbReference>
<dbReference type="InterPro" id="IPR006059">
    <property type="entry name" value="SBP"/>
</dbReference>
<dbReference type="SUPFAM" id="SSF53850">
    <property type="entry name" value="Periplasmic binding protein-like II"/>
    <property type="match status" value="1"/>
</dbReference>
<dbReference type="Proteomes" id="UP000199550">
    <property type="component" value="Unassembled WGS sequence"/>
</dbReference>
<evidence type="ECO:0000313" key="6">
    <source>
        <dbReference type="Proteomes" id="UP000199550"/>
    </source>
</evidence>
<name>A0A1I4D165_9RHOB</name>
<dbReference type="OrthoDB" id="8663148at2"/>
<comment type="similarity">
    <text evidence="2">Belongs to the bacterial solute-binding protein 1 family.</text>
</comment>
<protein>
    <submittedName>
        <fullName evidence="5">Maltose-binding protein /trehalose-binding protein /sucrose-binding protein</fullName>
    </submittedName>
</protein>
<evidence type="ECO:0000256" key="4">
    <source>
        <dbReference type="SAM" id="SignalP"/>
    </source>
</evidence>
<comment type="subcellular location">
    <subcellularLocation>
        <location evidence="1">Periplasm</location>
    </subcellularLocation>
</comment>
<keyword evidence="3" id="KW-0813">Transport</keyword>
<dbReference type="AlphaFoldDB" id="A0A1I4D165"/>
<dbReference type="GO" id="GO:0042597">
    <property type="term" value="C:periplasmic space"/>
    <property type="evidence" value="ECO:0007669"/>
    <property type="project" value="UniProtKB-SubCell"/>
</dbReference>
<keyword evidence="4" id="KW-0732">Signal</keyword>
<dbReference type="PANTHER" id="PTHR43649:SF29">
    <property type="entry name" value="OSMOPROTECTIVE COMPOUNDS-BINDING PROTEIN GGTB"/>
    <property type="match status" value="1"/>
</dbReference>
<reference evidence="5 6" key="1">
    <citation type="submission" date="2016-10" db="EMBL/GenBank/DDBJ databases">
        <authorList>
            <person name="de Groot N.N."/>
        </authorList>
    </citation>
    <scope>NUCLEOTIDE SEQUENCE [LARGE SCALE GENOMIC DNA]</scope>
    <source>
        <strain evidence="5 6">DSM 16199</strain>
    </source>
</reference>
<evidence type="ECO:0000256" key="1">
    <source>
        <dbReference type="ARBA" id="ARBA00004418"/>
    </source>
</evidence>
<dbReference type="EMBL" id="FOTF01000003">
    <property type="protein sequence ID" value="SFK85926.1"/>
    <property type="molecule type" value="Genomic_DNA"/>
</dbReference>
<gene>
    <name evidence="5" type="ORF">SAMN04488004_10380</name>
</gene>